<dbReference type="OrthoDB" id="8602948at2"/>
<keyword evidence="1" id="KW-0732">Signal</keyword>
<dbReference type="Pfam" id="PF08239">
    <property type="entry name" value="SH3_3"/>
    <property type="match status" value="2"/>
</dbReference>
<dbReference type="PROSITE" id="PS51257">
    <property type="entry name" value="PROKAR_LIPOPROTEIN"/>
    <property type="match status" value="1"/>
</dbReference>
<evidence type="ECO:0000313" key="3">
    <source>
        <dbReference type="EMBL" id="APH70472.1"/>
    </source>
</evidence>
<feature type="signal peptide" evidence="1">
    <location>
        <begin position="1"/>
        <end position="24"/>
    </location>
</feature>
<accession>A0A1L3SMD0</accession>
<organism evidence="3 4">
    <name type="scientific">Aquibium oceanicum</name>
    <dbReference type="NCBI Taxonomy" id="1670800"/>
    <lineage>
        <taxon>Bacteria</taxon>
        <taxon>Pseudomonadati</taxon>
        <taxon>Pseudomonadota</taxon>
        <taxon>Alphaproteobacteria</taxon>
        <taxon>Hyphomicrobiales</taxon>
        <taxon>Phyllobacteriaceae</taxon>
        <taxon>Aquibium</taxon>
    </lineage>
</organism>
<keyword evidence="4" id="KW-1185">Reference proteome</keyword>
<dbReference type="KEGG" id="meso:BSQ44_03045"/>
<evidence type="ECO:0000313" key="4">
    <source>
        <dbReference type="Proteomes" id="UP000182840"/>
    </source>
</evidence>
<dbReference type="AlphaFoldDB" id="A0A1L3SMD0"/>
<dbReference type="RefSeq" id="WP_072601884.1">
    <property type="nucleotide sequence ID" value="NZ_CP018171.1"/>
</dbReference>
<dbReference type="Proteomes" id="UP000182840">
    <property type="component" value="Chromosome"/>
</dbReference>
<evidence type="ECO:0000256" key="1">
    <source>
        <dbReference type="SAM" id="SignalP"/>
    </source>
</evidence>
<proteinExistence type="predicted"/>
<feature type="domain" description="SH3b" evidence="2">
    <location>
        <begin position="41"/>
        <end position="92"/>
    </location>
</feature>
<dbReference type="EMBL" id="CP018171">
    <property type="protein sequence ID" value="APH70472.1"/>
    <property type="molecule type" value="Genomic_DNA"/>
</dbReference>
<dbReference type="STRING" id="1670800.BSQ44_03045"/>
<feature type="chain" id="PRO_5013063580" description="SH3b domain-containing protein" evidence="1">
    <location>
        <begin position="25"/>
        <end position="175"/>
    </location>
</feature>
<gene>
    <name evidence="3" type="ORF">BSQ44_03045</name>
</gene>
<evidence type="ECO:0000259" key="2">
    <source>
        <dbReference type="Pfam" id="PF08239"/>
    </source>
</evidence>
<dbReference type="InterPro" id="IPR003646">
    <property type="entry name" value="SH3-like_bac-type"/>
</dbReference>
<protein>
    <recommendedName>
        <fullName evidence="2">SH3b domain-containing protein</fullName>
    </recommendedName>
</protein>
<dbReference type="Gene3D" id="2.30.30.40">
    <property type="entry name" value="SH3 Domains"/>
    <property type="match status" value="2"/>
</dbReference>
<sequence>MTKLLIAGAILVLSCGIPAGSALACGGAPVCTVVDPTGTPLNVRAGPNGKILSSLKKGSMVEVIEHRDHDGKRWALVAKYAEAWGWVFGAYLRCGGEDEMGKICTVADPTGTPLNIREEPNGSILGTWTNGVRVRPYEEKKHNGKVWYAVERVADDNSEGWVFDPYLKCEEDQGH</sequence>
<name>A0A1L3SMD0_9HYPH</name>
<reference evidence="4" key="1">
    <citation type="submission" date="2016-11" db="EMBL/GenBank/DDBJ databases">
        <title>Mesorhizobium oceanicum sp. nov., isolated from deep seawater in South China Sea.</title>
        <authorList>
            <person name="Fu G.-Y."/>
        </authorList>
    </citation>
    <scope>NUCLEOTIDE SEQUENCE [LARGE SCALE GENOMIC DNA]</scope>
    <source>
        <strain evidence="4">B7</strain>
    </source>
</reference>
<feature type="domain" description="SH3b" evidence="2">
    <location>
        <begin position="114"/>
        <end position="168"/>
    </location>
</feature>